<comment type="caution">
    <text evidence="5">The sequence shown here is derived from an EMBL/GenBank/DDBJ whole genome shotgun (WGS) entry which is preliminary data.</text>
</comment>
<feature type="domain" description="Response regulatory" evidence="4">
    <location>
        <begin position="77"/>
        <end position="194"/>
    </location>
</feature>
<evidence type="ECO:0000313" key="6">
    <source>
        <dbReference type="Proteomes" id="UP001500804"/>
    </source>
</evidence>
<dbReference type="SUPFAM" id="SSF52172">
    <property type="entry name" value="CheY-like"/>
    <property type="match status" value="1"/>
</dbReference>
<dbReference type="InterPro" id="IPR050595">
    <property type="entry name" value="Bact_response_regulator"/>
</dbReference>
<reference evidence="6" key="1">
    <citation type="journal article" date="2019" name="Int. J. Syst. Evol. Microbiol.">
        <title>The Global Catalogue of Microorganisms (GCM) 10K type strain sequencing project: providing services to taxonomists for standard genome sequencing and annotation.</title>
        <authorList>
            <consortium name="The Broad Institute Genomics Platform"/>
            <consortium name="The Broad Institute Genome Sequencing Center for Infectious Disease"/>
            <person name="Wu L."/>
            <person name="Ma J."/>
        </authorList>
    </citation>
    <scope>NUCLEOTIDE SEQUENCE [LARGE SCALE GENOMIC DNA]</scope>
    <source>
        <strain evidence="6">JCM 18302</strain>
    </source>
</reference>
<evidence type="ECO:0000256" key="1">
    <source>
        <dbReference type="ARBA" id="ARBA00022553"/>
    </source>
</evidence>
<evidence type="ECO:0000256" key="2">
    <source>
        <dbReference type="PROSITE-ProRule" id="PRU00169"/>
    </source>
</evidence>
<evidence type="ECO:0000256" key="3">
    <source>
        <dbReference type="SAM" id="MobiDB-lite"/>
    </source>
</evidence>
<feature type="modified residue" description="4-aspartylphosphate" evidence="2">
    <location>
        <position position="127"/>
    </location>
</feature>
<dbReference type="Gene3D" id="3.40.50.2300">
    <property type="match status" value="1"/>
</dbReference>
<dbReference type="InterPro" id="IPR011006">
    <property type="entry name" value="CheY-like_superfamily"/>
</dbReference>
<name>A0ABP9P7W8_9PSEU</name>
<evidence type="ECO:0000259" key="4">
    <source>
        <dbReference type="PROSITE" id="PS50110"/>
    </source>
</evidence>
<proteinExistence type="predicted"/>
<organism evidence="5 6">
    <name type="scientific">Pseudonocardia adelaidensis</name>
    <dbReference type="NCBI Taxonomy" id="648754"/>
    <lineage>
        <taxon>Bacteria</taxon>
        <taxon>Bacillati</taxon>
        <taxon>Actinomycetota</taxon>
        <taxon>Actinomycetes</taxon>
        <taxon>Pseudonocardiales</taxon>
        <taxon>Pseudonocardiaceae</taxon>
        <taxon>Pseudonocardia</taxon>
    </lineage>
</organism>
<feature type="region of interest" description="Disordered" evidence="3">
    <location>
        <begin position="1"/>
        <end position="26"/>
    </location>
</feature>
<accession>A0ABP9P7W8</accession>
<protein>
    <recommendedName>
        <fullName evidence="4">Response regulatory domain-containing protein</fullName>
    </recommendedName>
</protein>
<keyword evidence="6" id="KW-1185">Reference proteome</keyword>
<dbReference type="InterPro" id="IPR001789">
    <property type="entry name" value="Sig_transdc_resp-reg_receiver"/>
</dbReference>
<sequence>MIYDSHNRGATRPCLPGQQPTAGPESRPLEALLAGRRSSQGGQGRGGVDYEVCPLGQRLAAWWGHRGGPSLMIVTLRCLLVDDSLEFLHTARTLLEQEGLQIVGVATTGADATVRAAELRPDVTLLDVDLGTTDGFEPARHLADRQNLDGGHLILISVNAEEDLTDPIEASPAIGFVWKPALSAAAIESLVRDVGGGARR</sequence>
<dbReference type="SMART" id="SM00448">
    <property type="entry name" value="REC"/>
    <property type="match status" value="1"/>
</dbReference>
<dbReference type="PANTHER" id="PTHR44591">
    <property type="entry name" value="STRESS RESPONSE REGULATOR PROTEIN 1"/>
    <property type="match status" value="1"/>
</dbReference>
<dbReference type="EMBL" id="BAABJO010000056">
    <property type="protein sequence ID" value="GAA5141841.1"/>
    <property type="molecule type" value="Genomic_DNA"/>
</dbReference>
<dbReference type="Pfam" id="PF00072">
    <property type="entry name" value="Response_reg"/>
    <property type="match status" value="1"/>
</dbReference>
<dbReference type="Proteomes" id="UP001500804">
    <property type="component" value="Unassembled WGS sequence"/>
</dbReference>
<evidence type="ECO:0000313" key="5">
    <source>
        <dbReference type="EMBL" id="GAA5141841.1"/>
    </source>
</evidence>
<dbReference type="PROSITE" id="PS50110">
    <property type="entry name" value="RESPONSE_REGULATORY"/>
    <property type="match status" value="1"/>
</dbReference>
<keyword evidence="1 2" id="KW-0597">Phosphoprotein</keyword>
<dbReference type="PANTHER" id="PTHR44591:SF3">
    <property type="entry name" value="RESPONSE REGULATORY DOMAIN-CONTAINING PROTEIN"/>
    <property type="match status" value="1"/>
</dbReference>
<dbReference type="CDD" id="cd00156">
    <property type="entry name" value="REC"/>
    <property type="match status" value="1"/>
</dbReference>
<gene>
    <name evidence="5" type="ORF">GCM10023320_81390</name>
</gene>